<dbReference type="CTD" id="20214312"/>
<dbReference type="EMBL" id="AMQM01002004">
    <property type="status" value="NOT_ANNOTATED_CDS"/>
    <property type="molecule type" value="Genomic_DNA"/>
</dbReference>
<gene>
    <name evidence="7" type="primary">20214312</name>
    <name evidence="6" type="ORF">HELRODRAFT_69237</name>
</gene>
<feature type="domain" description="FCP1 homology" evidence="5">
    <location>
        <begin position="30"/>
        <end position="189"/>
    </location>
</feature>
<dbReference type="RefSeq" id="XP_009028789.1">
    <property type="nucleotide sequence ID" value="XM_009030541.1"/>
</dbReference>
<dbReference type="InterPro" id="IPR050365">
    <property type="entry name" value="TIM50"/>
</dbReference>
<dbReference type="HOGENOM" id="CLU_020262_4_1_1"/>
<dbReference type="InterPro" id="IPR036412">
    <property type="entry name" value="HAD-like_sf"/>
</dbReference>
<keyword evidence="2" id="KW-0904">Protein phosphatase</keyword>
<dbReference type="InterPro" id="IPR023214">
    <property type="entry name" value="HAD_sf"/>
</dbReference>
<reference evidence="6 8" key="2">
    <citation type="journal article" date="2013" name="Nature">
        <title>Insights into bilaterian evolution from three spiralian genomes.</title>
        <authorList>
            <person name="Simakov O."/>
            <person name="Marletaz F."/>
            <person name="Cho S.J."/>
            <person name="Edsinger-Gonzales E."/>
            <person name="Havlak P."/>
            <person name="Hellsten U."/>
            <person name="Kuo D.H."/>
            <person name="Larsson T."/>
            <person name="Lv J."/>
            <person name="Arendt D."/>
            <person name="Savage R."/>
            <person name="Osoegawa K."/>
            <person name="de Jong P."/>
            <person name="Grimwood J."/>
            <person name="Chapman J.A."/>
            <person name="Shapiro H."/>
            <person name="Aerts A."/>
            <person name="Otillar R.P."/>
            <person name="Terry A.Y."/>
            <person name="Boore J.L."/>
            <person name="Grigoriev I.V."/>
            <person name="Lindberg D.R."/>
            <person name="Seaver E.C."/>
            <person name="Weisblat D.A."/>
            <person name="Putnam N.H."/>
            <person name="Rokhsar D.S."/>
        </authorList>
    </citation>
    <scope>NUCLEOTIDE SEQUENCE</scope>
</reference>
<dbReference type="InterPro" id="IPR004274">
    <property type="entry name" value="FCP1_dom"/>
</dbReference>
<proteinExistence type="inferred from homology"/>
<dbReference type="GeneID" id="20214312"/>
<evidence type="ECO:0000256" key="4">
    <source>
        <dbReference type="ARBA" id="ARBA00038355"/>
    </source>
</evidence>
<dbReference type="InParanoid" id="T1FZR4"/>
<protein>
    <recommendedName>
        <fullName evidence="5">FCP1 homology domain-containing protein</fullName>
    </recommendedName>
</protein>
<dbReference type="AlphaFoldDB" id="T1FZR4"/>
<dbReference type="GO" id="GO:0004721">
    <property type="term" value="F:phosphoprotein phosphatase activity"/>
    <property type="evidence" value="ECO:0000318"/>
    <property type="project" value="GO_Central"/>
</dbReference>
<keyword evidence="1" id="KW-0378">Hydrolase</keyword>
<evidence type="ECO:0000256" key="1">
    <source>
        <dbReference type="ARBA" id="ARBA00022801"/>
    </source>
</evidence>
<name>T1FZR4_HELRO</name>
<evidence type="ECO:0000259" key="5">
    <source>
        <dbReference type="PROSITE" id="PS50969"/>
    </source>
</evidence>
<comment type="function">
    <text evidence="3">Probable phosphatase.</text>
</comment>
<evidence type="ECO:0000313" key="6">
    <source>
        <dbReference type="EMBL" id="ESN93113.1"/>
    </source>
</evidence>
<dbReference type="CDD" id="cd07521">
    <property type="entry name" value="HAD_FCP1-like"/>
    <property type="match status" value="1"/>
</dbReference>
<dbReference type="eggNOG" id="KOG1605">
    <property type="taxonomic scope" value="Eukaryota"/>
</dbReference>
<accession>T1FZR4</accession>
<comment type="similarity">
    <text evidence="4">Belongs to the CTDSPL2 family.</text>
</comment>
<dbReference type="SMART" id="SM00577">
    <property type="entry name" value="CPDc"/>
    <property type="match status" value="1"/>
</dbReference>
<dbReference type="OMA" id="HRDYSTI"/>
<reference evidence="7" key="3">
    <citation type="submission" date="2015-06" db="UniProtKB">
        <authorList>
            <consortium name="EnsemblMetazoa"/>
        </authorList>
    </citation>
    <scope>IDENTIFICATION</scope>
</reference>
<dbReference type="STRING" id="6412.T1FZR4"/>
<dbReference type="EMBL" id="KB097639">
    <property type="protein sequence ID" value="ESN93113.1"/>
    <property type="molecule type" value="Genomic_DNA"/>
</dbReference>
<dbReference type="KEGG" id="hro:HELRODRAFT_69237"/>
<dbReference type="SUPFAM" id="SSF56784">
    <property type="entry name" value="HAD-like"/>
    <property type="match status" value="1"/>
</dbReference>
<dbReference type="Gene3D" id="3.40.50.1000">
    <property type="entry name" value="HAD superfamily/HAD-like"/>
    <property type="match status" value="1"/>
</dbReference>
<evidence type="ECO:0000256" key="2">
    <source>
        <dbReference type="ARBA" id="ARBA00022912"/>
    </source>
</evidence>
<dbReference type="EnsemblMetazoa" id="HelroT69237">
    <property type="protein sequence ID" value="HelroP69237"/>
    <property type="gene ID" value="HelroG69237"/>
</dbReference>
<dbReference type="OrthoDB" id="277011at2759"/>
<dbReference type="Pfam" id="PF03031">
    <property type="entry name" value="NIF"/>
    <property type="match status" value="1"/>
</dbReference>
<dbReference type="NCBIfam" id="TIGR02251">
    <property type="entry name" value="HIF-SF_euk"/>
    <property type="match status" value="1"/>
</dbReference>
<dbReference type="GO" id="GO:0005634">
    <property type="term" value="C:nucleus"/>
    <property type="evidence" value="ECO:0007669"/>
    <property type="project" value="UniProtKB-ARBA"/>
</dbReference>
<sequence>MASRYYFIRYLPPLMDDMRIKTPALPLKTRRAPLHTLVLDLDETLVHCSLTEVPDAVFTFPVLFEDVTYQVYVKTRPRHREFLEHVSKLFEVIVFTASKKVYANKLLNLLDPQKKLIRYRLFREHCICVNGNYIKDLNVLGRDLSKTIIVDNSPQAFAYQLDNGIPIESWFDDQNDDELMKLLPFLQQLVTKRDDDVRQHVRSKFKLHELLPPLE</sequence>
<evidence type="ECO:0000313" key="8">
    <source>
        <dbReference type="Proteomes" id="UP000015101"/>
    </source>
</evidence>
<dbReference type="FunFam" id="3.40.50.1000:FF:000015">
    <property type="entry name" value="CTD small phosphatase-like protein 2"/>
    <property type="match status" value="1"/>
</dbReference>
<dbReference type="Proteomes" id="UP000015101">
    <property type="component" value="Unassembled WGS sequence"/>
</dbReference>
<evidence type="ECO:0000256" key="3">
    <source>
        <dbReference type="ARBA" id="ARBA00037324"/>
    </source>
</evidence>
<dbReference type="InterPro" id="IPR011948">
    <property type="entry name" value="Dullard_phosphatase"/>
</dbReference>
<dbReference type="PROSITE" id="PS50969">
    <property type="entry name" value="FCP1"/>
    <property type="match status" value="1"/>
</dbReference>
<evidence type="ECO:0000313" key="7">
    <source>
        <dbReference type="EnsemblMetazoa" id="HelroP69237"/>
    </source>
</evidence>
<reference evidence="8" key="1">
    <citation type="submission" date="2012-12" db="EMBL/GenBank/DDBJ databases">
        <authorList>
            <person name="Hellsten U."/>
            <person name="Grimwood J."/>
            <person name="Chapman J.A."/>
            <person name="Shapiro H."/>
            <person name="Aerts A."/>
            <person name="Otillar R.P."/>
            <person name="Terry A.Y."/>
            <person name="Boore J.L."/>
            <person name="Simakov O."/>
            <person name="Marletaz F."/>
            <person name="Cho S.-J."/>
            <person name="Edsinger-Gonzales E."/>
            <person name="Havlak P."/>
            <person name="Kuo D.-H."/>
            <person name="Larsson T."/>
            <person name="Lv J."/>
            <person name="Arendt D."/>
            <person name="Savage R."/>
            <person name="Osoegawa K."/>
            <person name="de Jong P."/>
            <person name="Lindberg D.R."/>
            <person name="Seaver E.C."/>
            <person name="Weisblat D.A."/>
            <person name="Putnam N.H."/>
            <person name="Grigoriev I.V."/>
            <person name="Rokhsar D.S."/>
        </authorList>
    </citation>
    <scope>NUCLEOTIDE SEQUENCE</scope>
</reference>
<dbReference type="PANTHER" id="PTHR12210">
    <property type="entry name" value="DULLARD PROTEIN PHOSPHATASE"/>
    <property type="match status" value="1"/>
</dbReference>
<keyword evidence="8" id="KW-1185">Reference proteome</keyword>
<organism evidence="7 8">
    <name type="scientific">Helobdella robusta</name>
    <name type="common">Californian leech</name>
    <dbReference type="NCBI Taxonomy" id="6412"/>
    <lineage>
        <taxon>Eukaryota</taxon>
        <taxon>Metazoa</taxon>
        <taxon>Spiralia</taxon>
        <taxon>Lophotrochozoa</taxon>
        <taxon>Annelida</taxon>
        <taxon>Clitellata</taxon>
        <taxon>Hirudinea</taxon>
        <taxon>Rhynchobdellida</taxon>
        <taxon>Glossiphoniidae</taxon>
        <taxon>Helobdella</taxon>
    </lineage>
</organism>